<feature type="transmembrane region" description="Helical" evidence="6">
    <location>
        <begin position="329"/>
        <end position="345"/>
    </location>
</feature>
<name>A0ABS9CFT6_9BACT</name>
<keyword evidence="5 6" id="KW-0472">Membrane</keyword>
<dbReference type="Pfam" id="PF03739">
    <property type="entry name" value="LptF_LptG"/>
    <property type="match status" value="1"/>
</dbReference>
<evidence type="ECO:0000256" key="3">
    <source>
        <dbReference type="ARBA" id="ARBA00022692"/>
    </source>
</evidence>
<dbReference type="EMBL" id="JADYTN010000013">
    <property type="protein sequence ID" value="MCF2563863.1"/>
    <property type="molecule type" value="Genomic_DNA"/>
</dbReference>
<evidence type="ECO:0000256" key="5">
    <source>
        <dbReference type="ARBA" id="ARBA00023136"/>
    </source>
</evidence>
<feature type="transmembrane region" description="Helical" evidence="6">
    <location>
        <begin position="386"/>
        <end position="405"/>
    </location>
</feature>
<dbReference type="PANTHER" id="PTHR33529:SF8">
    <property type="entry name" value="PERMEASE, YJGP_YJGQ FAMILY"/>
    <property type="match status" value="1"/>
</dbReference>
<keyword evidence="2" id="KW-1003">Cell membrane</keyword>
<sequence length="410" mass="47482">MKRKLKEIAARIRRIWLRLLILLHPIIKWLRKLPWHKLRWMKKCNPLHYIKRIDWYIIKKFIGTYIYSIALIISISIVFDVNDNLTKFTNYHAPLRAIVFDYYANFIPYFANLFSPLFVFIAVIFFTSKLAGNSEIIAMLACGMSFKRLLRPYIISAALIALLNFYLGAYVIPKGTVVRHDFESLYKNNKKNTSASNIQLMVDKGVVAYISQYDDVHKTGFGFSLYKFENKKMVSHMTASVIQYDTISDSRYHWKARSYKIRKLKGLREEIQSGMELDTLIQMEPMDLIFSKGQQETFTSPELRQYISKQQSRGSSNVVQYEVEYHKRIASSFASFILTIIGVSLSSRKRKGGMGLYLGIGLALSFAYILLQTVCATFAINADTPPALAAWIPNILYVFIAYYCYRHAPN</sequence>
<organism evidence="7 8">
    <name type="scientific">Xylanibacter brevis</name>
    <dbReference type="NCBI Taxonomy" id="83231"/>
    <lineage>
        <taxon>Bacteria</taxon>
        <taxon>Pseudomonadati</taxon>
        <taxon>Bacteroidota</taxon>
        <taxon>Bacteroidia</taxon>
        <taxon>Bacteroidales</taxon>
        <taxon>Prevotellaceae</taxon>
        <taxon>Xylanibacter</taxon>
    </lineage>
</organism>
<protein>
    <submittedName>
        <fullName evidence="7">LptF/LptG family permease</fullName>
    </submittedName>
</protein>
<feature type="transmembrane region" description="Helical" evidence="6">
    <location>
        <begin position="357"/>
        <end position="380"/>
    </location>
</feature>
<keyword evidence="3 6" id="KW-0812">Transmembrane</keyword>
<evidence type="ECO:0000256" key="1">
    <source>
        <dbReference type="ARBA" id="ARBA00004651"/>
    </source>
</evidence>
<dbReference type="PANTHER" id="PTHR33529">
    <property type="entry name" value="SLR0882 PROTEIN-RELATED"/>
    <property type="match status" value="1"/>
</dbReference>
<gene>
    <name evidence="7" type="ORF">I6E12_07035</name>
</gene>
<accession>A0ABS9CFT6</accession>
<proteinExistence type="predicted"/>
<keyword evidence="4 6" id="KW-1133">Transmembrane helix</keyword>
<comment type="caution">
    <text evidence="7">The sequence shown here is derived from an EMBL/GenBank/DDBJ whole genome shotgun (WGS) entry which is preliminary data.</text>
</comment>
<evidence type="ECO:0000256" key="6">
    <source>
        <dbReference type="SAM" id="Phobius"/>
    </source>
</evidence>
<evidence type="ECO:0000256" key="4">
    <source>
        <dbReference type="ARBA" id="ARBA00022989"/>
    </source>
</evidence>
<feature type="transmembrane region" description="Helical" evidence="6">
    <location>
        <begin position="61"/>
        <end position="79"/>
    </location>
</feature>
<evidence type="ECO:0000313" key="7">
    <source>
        <dbReference type="EMBL" id="MCF2563863.1"/>
    </source>
</evidence>
<dbReference type="Proteomes" id="UP001200470">
    <property type="component" value="Unassembled WGS sequence"/>
</dbReference>
<evidence type="ECO:0000256" key="2">
    <source>
        <dbReference type="ARBA" id="ARBA00022475"/>
    </source>
</evidence>
<dbReference type="InterPro" id="IPR005495">
    <property type="entry name" value="LptG/LptF_permease"/>
</dbReference>
<dbReference type="RefSeq" id="WP_094391799.1">
    <property type="nucleotide sequence ID" value="NZ_JADYTN010000013.1"/>
</dbReference>
<comment type="subcellular location">
    <subcellularLocation>
        <location evidence="1">Cell membrane</location>
        <topology evidence="1">Multi-pass membrane protein</topology>
    </subcellularLocation>
</comment>
<reference evidence="7 8" key="1">
    <citation type="submission" date="2020-12" db="EMBL/GenBank/DDBJ databases">
        <title>Whole genome sequences of gut porcine anaerobes.</title>
        <authorList>
            <person name="Kubasova T."/>
            <person name="Jahodarova E."/>
            <person name="Rychlik I."/>
        </authorList>
    </citation>
    <scope>NUCLEOTIDE SEQUENCE [LARGE SCALE GENOMIC DNA]</scope>
    <source>
        <strain evidence="7 8">An925</strain>
    </source>
</reference>
<evidence type="ECO:0000313" key="8">
    <source>
        <dbReference type="Proteomes" id="UP001200470"/>
    </source>
</evidence>
<feature type="transmembrane region" description="Helical" evidence="6">
    <location>
        <begin position="109"/>
        <end position="132"/>
    </location>
</feature>
<feature type="transmembrane region" description="Helical" evidence="6">
    <location>
        <begin position="153"/>
        <end position="172"/>
    </location>
</feature>
<keyword evidence="8" id="KW-1185">Reference proteome</keyword>